<dbReference type="Gene3D" id="3.40.1580.10">
    <property type="entry name" value="SMI1/KNR4-like"/>
    <property type="match status" value="1"/>
</dbReference>
<dbReference type="STRING" id="320771.Cflav_PD6000"/>
<evidence type="ECO:0000259" key="1">
    <source>
        <dbReference type="SMART" id="SM00860"/>
    </source>
</evidence>
<evidence type="ECO:0000313" key="3">
    <source>
        <dbReference type="Proteomes" id="UP000003688"/>
    </source>
</evidence>
<dbReference type="EMBL" id="ABOX02000001">
    <property type="protein sequence ID" value="EEF63365.1"/>
    <property type="molecule type" value="Genomic_DNA"/>
</dbReference>
<sequence>MDYLARLKELECFPAKSRVAIADDDIEALERDIGARLPDGYREFLQIGGGYVGTLSCPCKEPSPFGTHILSGFDTASEISGVLDSMITPRNMITIASGDFGQFTCLSFAGIDRGCVYALDSEFRCYWQDEEFHQRFKAMANGIREYLRLRGGGELVQKPAGYDSLYLLAESFDEFLELCSSD</sequence>
<feature type="domain" description="Knr4/Smi1-like" evidence="1">
    <location>
        <begin position="20"/>
        <end position="178"/>
    </location>
</feature>
<organism evidence="2 3">
    <name type="scientific">Pedosphaera parvula (strain Ellin514)</name>
    <dbReference type="NCBI Taxonomy" id="320771"/>
    <lineage>
        <taxon>Bacteria</taxon>
        <taxon>Pseudomonadati</taxon>
        <taxon>Verrucomicrobiota</taxon>
        <taxon>Pedosphaerae</taxon>
        <taxon>Pedosphaerales</taxon>
        <taxon>Pedosphaeraceae</taxon>
        <taxon>Pedosphaera</taxon>
    </lineage>
</organism>
<keyword evidence="3" id="KW-1185">Reference proteome</keyword>
<comment type="caution">
    <text evidence="2">The sequence shown here is derived from an EMBL/GenBank/DDBJ whole genome shotgun (WGS) entry which is preliminary data.</text>
</comment>
<dbReference type="SMART" id="SM00860">
    <property type="entry name" value="SMI1_KNR4"/>
    <property type="match status" value="1"/>
</dbReference>
<dbReference type="OrthoDB" id="272396at2"/>
<protein>
    <recommendedName>
        <fullName evidence="1">Knr4/Smi1-like domain-containing protein</fullName>
    </recommendedName>
</protein>
<proteinExistence type="predicted"/>
<dbReference type="RefSeq" id="WP_007412672.1">
    <property type="nucleotide sequence ID" value="NZ_ABOX02000001.1"/>
</dbReference>
<reference evidence="2 3" key="1">
    <citation type="journal article" date="2011" name="J. Bacteriol.">
        <title>Genome sequence of 'Pedosphaera parvula' Ellin514, an aerobic Verrucomicrobial isolate from pasture soil.</title>
        <authorList>
            <person name="Kant R."/>
            <person name="van Passel M.W."/>
            <person name="Sangwan P."/>
            <person name="Palva A."/>
            <person name="Lucas S."/>
            <person name="Copeland A."/>
            <person name="Lapidus A."/>
            <person name="Glavina Del Rio T."/>
            <person name="Dalin E."/>
            <person name="Tice H."/>
            <person name="Bruce D."/>
            <person name="Goodwin L."/>
            <person name="Pitluck S."/>
            <person name="Chertkov O."/>
            <person name="Larimer F.W."/>
            <person name="Land M.L."/>
            <person name="Hauser L."/>
            <person name="Brettin T.S."/>
            <person name="Detter J.C."/>
            <person name="Han S."/>
            <person name="de Vos W.M."/>
            <person name="Janssen P.H."/>
            <person name="Smidt H."/>
        </authorList>
    </citation>
    <scope>NUCLEOTIDE SEQUENCE [LARGE SCALE GENOMIC DNA]</scope>
    <source>
        <strain evidence="2 3">Ellin514</strain>
    </source>
</reference>
<accession>B9XA24</accession>
<dbReference type="Pfam" id="PF09346">
    <property type="entry name" value="SMI1_KNR4"/>
    <property type="match status" value="1"/>
</dbReference>
<gene>
    <name evidence="2" type="ORF">Cflav_PD6000</name>
</gene>
<evidence type="ECO:0000313" key="2">
    <source>
        <dbReference type="EMBL" id="EEF63365.1"/>
    </source>
</evidence>
<dbReference type="Proteomes" id="UP000003688">
    <property type="component" value="Unassembled WGS sequence"/>
</dbReference>
<dbReference type="AlphaFoldDB" id="B9XA24"/>
<dbReference type="SUPFAM" id="SSF160631">
    <property type="entry name" value="SMI1/KNR4-like"/>
    <property type="match status" value="1"/>
</dbReference>
<dbReference type="InterPro" id="IPR037883">
    <property type="entry name" value="Knr4/Smi1-like_sf"/>
</dbReference>
<name>B9XA24_PEDPL</name>
<dbReference type="InterPro" id="IPR018958">
    <property type="entry name" value="Knr4/Smi1-like_dom"/>
</dbReference>